<evidence type="ECO:0000313" key="1">
    <source>
        <dbReference type="EMBL" id="HIQ71379.1"/>
    </source>
</evidence>
<sequence>MDTFVITIARELGSGGSRIGRMLSQRLGYSFYDREILQMAADESGIDAGVFTRSDEQMTRFNLFRAVRMANDGKFVPSPPDQEDRVSDENLFRYQARVIRQIAQDENCVIVGRCADYILRGQPNVFNVFVHAPLDHRIASIMEAQGVDEVEAERRIRRTDRRRAEYYRFFTGLDWQDAKHYDLCLNTGKVPFETGVQMIEACMKLRFGL</sequence>
<evidence type="ECO:0000313" key="2">
    <source>
        <dbReference type="Proteomes" id="UP000886887"/>
    </source>
</evidence>
<reference evidence="1" key="1">
    <citation type="submission" date="2020-10" db="EMBL/GenBank/DDBJ databases">
        <authorList>
            <person name="Gilroy R."/>
        </authorList>
    </citation>
    <scope>NUCLEOTIDE SEQUENCE</scope>
    <source>
        <strain evidence="1">ChiSxjej2B14-6234</strain>
    </source>
</reference>
<dbReference type="Pfam" id="PF13189">
    <property type="entry name" value="Cytidylate_kin2"/>
    <property type="match status" value="1"/>
</dbReference>
<organism evidence="1 2">
    <name type="scientific">Candidatus Onthenecus intestinigallinarum</name>
    <dbReference type="NCBI Taxonomy" id="2840875"/>
    <lineage>
        <taxon>Bacteria</taxon>
        <taxon>Bacillati</taxon>
        <taxon>Bacillota</taxon>
        <taxon>Clostridia</taxon>
        <taxon>Eubacteriales</taxon>
        <taxon>Candidatus Onthenecus</taxon>
    </lineage>
</organism>
<dbReference type="SUPFAM" id="SSF52540">
    <property type="entry name" value="P-loop containing nucleoside triphosphate hydrolases"/>
    <property type="match status" value="1"/>
</dbReference>
<dbReference type="Proteomes" id="UP000886887">
    <property type="component" value="Unassembled WGS sequence"/>
</dbReference>
<dbReference type="Gene3D" id="3.40.50.300">
    <property type="entry name" value="P-loop containing nucleotide triphosphate hydrolases"/>
    <property type="match status" value="1"/>
</dbReference>
<keyword evidence="1" id="KW-0418">Kinase</keyword>
<name>A0A9D0Z9C2_9FIRM</name>
<keyword evidence="1" id="KW-0808">Transferase</keyword>
<dbReference type="GO" id="GO:0016301">
    <property type="term" value="F:kinase activity"/>
    <property type="evidence" value="ECO:0007669"/>
    <property type="project" value="UniProtKB-KW"/>
</dbReference>
<gene>
    <name evidence="1" type="ORF">IAB73_04110</name>
</gene>
<dbReference type="InterPro" id="IPR027417">
    <property type="entry name" value="P-loop_NTPase"/>
</dbReference>
<reference evidence="1" key="2">
    <citation type="journal article" date="2021" name="PeerJ">
        <title>Extensive microbial diversity within the chicken gut microbiome revealed by metagenomics and culture.</title>
        <authorList>
            <person name="Gilroy R."/>
            <person name="Ravi A."/>
            <person name="Getino M."/>
            <person name="Pursley I."/>
            <person name="Horton D.L."/>
            <person name="Alikhan N.F."/>
            <person name="Baker D."/>
            <person name="Gharbi K."/>
            <person name="Hall N."/>
            <person name="Watson M."/>
            <person name="Adriaenssens E.M."/>
            <person name="Foster-Nyarko E."/>
            <person name="Jarju S."/>
            <person name="Secka A."/>
            <person name="Antonio M."/>
            <person name="Oren A."/>
            <person name="Chaudhuri R.R."/>
            <person name="La Ragione R."/>
            <person name="Hildebrand F."/>
            <person name="Pallen M.J."/>
        </authorList>
    </citation>
    <scope>NUCLEOTIDE SEQUENCE</scope>
    <source>
        <strain evidence="1">ChiSxjej2B14-6234</strain>
    </source>
</reference>
<dbReference type="AlphaFoldDB" id="A0A9D0Z9C2"/>
<dbReference type="EMBL" id="DVFJ01000011">
    <property type="protein sequence ID" value="HIQ71379.1"/>
    <property type="molecule type" value="Genomic_DNA"/>
</dbReference>
<proteinExistence type="predicted"/>
<accession>A0A9D0Z9C2</accession>
<comment type="caution">
    <text evidence="1">The sequence shown here is derived from an EMBL/GenBank/DDBJ whole genome shotgun (WGS) entry which is preliminary data.</text>
</comment>
<protein>
    <submittedName>
        <fullName evidence="1">Cytidylate kinase-like family protein</fullName>
    </submittedName>
</protein>